<dbReference type="CDD" id="cd04301">
    <property type="entry name" value="NAT_SF"/>
    <property type="match status" value="2"/>
</dbReference>
<dbReference type="InterPro" id="IPR000182">
    <property type="entry name" value="GNAT_dom"/>
</dbReference>
<dbReference type="RefSeq" id="WP_088034856.1">
    <property type="nucleotide sequence ID" value="NZ_NFDG01000132.1"/>
</dbReference>
<sequence>MIQYKRCSEVSIDLVYKAFKDGFSDYIIKMEVSKEDFIKRFFGPEGNMLEHSFLALDGDKCVGVILGGIKVYESIKTMRCGTLAVHPEFRGIGVSQKLFELHKEEARQNKCKQLFLEVIVGNDRAIHFYNKLGYEKVYDLSYYNLNDLTKIMNKGNKNIEVKQLEFPTFKVKIQKWLNFHINWQNDIDYIEKTNHTFYGAYVDSDIKGSVCVNEQGKISFIFIDKDYRNIGVGTKLLQVASEELKLSSLSIGFPNNNLLEGFLKKSGFEKNSLAQYEMYLLL</sequence>
<reference evidence="4 5" key="1">
    <citation type="submission" date="2016-10" db="EMBL/GenBank/DDBJ databases">
        <title>Comparative genomics of Bacillus thuringiensis reveals a path to pathogens against multiple invertebrate hosts.</title>
        <authorList>
            <person name="Zheng J."/>
            <person name="Gao Q."/>
            <person name="Liu H."/>
            <person name="Peng D."/>
            <person name="Ruan L."/>
            <person name="Sun M."/>
        </authorList>
    </citation>
    <scope>NUCLEOTIDE SEQUENCE [LARGE SCALE GENOMIC DNA]</scope>
    <source>
        <strain evidence="4">BGSC 4BM1</strain>
    </source>
</reference>
<gene>
    <name evidence="4" type="ORF">BK732_28965</name>
</gene>
<feature type="domain" description="N-acetyltransferase" evidence="3">
    <location>
        <begin position="159"/>
        <end position="282"/>
    </location>
</feature>
<dbReference type="SUPFAM" id="SSF55729">
    <property type="entry name" value="Acyl-CoA N-acyltransferases (Nat)"/>
    <property type="match status" value="2"/>
</dbReference>
<dbReference type="AlphaFoldDB" id="A0A243A1F4"/>
<dbReference type="InterPro" id="IPR016181">
    <property type="entry name" value="Acyl_CoA_acyltransferase"/>
</dbReference>
<accession>A0A243A1F4</accession>
<evidence type="ECO:0000256" key="1">
    <source>
        <dbReference type="ARBA" id="ARBA00022679"/>
    </source>
</evidence>
<keyword evidence="1 4" id="KW-0808">Transferase</keyword>
<dbReference type="Proteomes" id="UP000194860">
    <property type="component" value="Unassembled WGS sequence"/>
</dbReference>
<dbReference type="PANTHER" id="PTHR43420:SF44">
    <property type="entry name" value="ACETYLTRANSFERASE YPEA"/>
    <property type="match status" value="1"/>
</dbReference>
<comment type="caution">
    <text evidence="4">The sequence shown here is derived from an EMBL/GenBank/DDBJ whole genome shotgun (WGS) entry which is preliminary data.</text>
</comment>
<keyword evidence="2" id="KW-0012">Acyltransferase</keyword>
<evidence type="ECO:0000259" key="3">
    <source>
        <dbReference type="PROSITE" id="PS51186"/>
    </source>
</evidence>
<protein>
    <submittedName>
        <fullName evidence="4">GNAT family N-acetyltransferase</fullName>
    </submittedName>
</protein>
<feature type="domain" description="N-acetyltransferase" evidence="3">
    <location>
        <begin position="2"/>
        <end position="155"/>
    </location>
</feature>
<name>A0A243A1F4_BACTU</name>
<proteinExistence type="predicted"/>
<organism evidence="4 5">
    <name type="scientific">Bacillus thuringiensis serovar navarrensis</name>
    <dbReference type="NCBI Taxonomy" id="339658"/>
    <lineage>
        <taxon>Bacteria</taxon>
        <taxon>Bacillati</taxon>
        <taxon>Bacillota</taxon>
        <taxon>Bacilli</taxon>
        <taxon>Bacillales</taxon>
        <taxon>Bacillaceae</taxon>
        <taxon>Bacillus</taxon>
        <taxon>Bacillus cereus group</taxon>
    </lineage>
</organism>
<dbReference type="GO" id="GO:0016747">
    <property type="term" value="F:acyltransferase activity, transferring groups other than amino-acyl groups"/>
    <property type="evidence" value="ECO:0007669"/>
    <property type="project" value="InterPro"/>
</dbReference>
<dbReference type="EMBL" id="NFDG01000132">
    <property type="protein sequence ID" value="OTY10724.1"/>
    <property type="molecule type" value="Genomic_DNA"/>
</dbReference>
<dbReference type="Gene3D" id="3.40.630.30">
    <property type="match status" value="2"/>
</dbReference>
<dbReference type="PROSITE" id="PS51186">
    <property type="entry name" value="GNAT"/>
    <property type="match status" value="2"/>
</dbReference>
<dbReference type="InterPro" id="IPR050680">
    <property type="entry name" value="YpeA/RimI_acetyltransf"/>
</dbReference>
<evidence type="ECO:0000256" key="2">
    <source>
        <dbReference type="ARBA" id="ARBA00023315"/>
    </source>
</evidence>
<dbReference type="PANTHER" id="PTHR43420">
    <property type="entry name" value="ACETYLTRANSFERASE"/>
    <property type="match status" value="1"/>
</dbReference>
<dbReference type="Pfam" id="PF00583">
    <property type="entry name" value="Acetyltransf_1"/>
    <property type="match status" value="1"/>
</dbReference>
<evidence type="ECO:0000313" key="4">
    <source>
        <dbReference type="EMBL" id="OTY10724.1"/>
    </source>
</evidence>
<evidence type="ECO:0000313" key="5">
    <source>
        <dbReference type="Proteomes" id="UP000194860"/>
    </source>
</evidence>
<dbReference type="Pfam" id="PF13673">
    <property type="entry name" value="Acetyltransf_10"/>
    <property type="match status" value="1"/>
</dbReference>